<evidence type="ECO:0000313" key="1">
    <source>
        <dbReference type="EMBL" id="AYM54673.1"/>
    </source>
</evidence>
<proteinExistence type="predicted"/>
<sequence>MAIRRKRIILPLHRRRVRPRLYKTKTRTYRRSYGNKRMRRMQDFSPRAIANPVGLSNAKTRLLTFSQDSPDRAFVPYIMTNIPFTAANAPDSRQRNIINIRGFKIQVVFQNTQRPAFYLNWAVIHPKLSIDDTSVSTQDFFRTYNANRAVDLITDNTGVVNNIAQDVPTHGMSSINTDKWVVLKHKRTLLTGAQNNPDDNALTFLASNNNMPKGNRVVIDKYIKMGRQFRFPNDDSTFPEGGNTIFCYWLTNLNNYLGSQDTSASVSAIRTTGRIITYFRETKN</sequence>
<protein>
    <submittedName>
        <fullName evidence="1">Capsid-like protein</fullName>
    </submittedName>
</protein>
<dbReference type="EMBL" id="MG740717">
    <property type="protein sequence ID" value="AYM54673.1"/>
    <property type="molecule type" value="Genomic_DNA"/>
</dbReference>
<name>A0A3G2CHS2_9CIRC</name>
<accession>A0A3G2CHS2</accession>
<organism evidence="1">
    <name type="scientific">Ecklonia radiata-associated virus 6</name>
    <dbReference type="NCBI Taxonomy" id="2480196"/>
    <lineage>
        <taxon>Viruses</taxon>
        <taxon>Monodnaviria</taxon>
        <taxon>Shotokuvirae</taxon>
        <taxon>Cressdnaviricota</taxon>
        <taxon>Arfiviricetes</taxon>
        <taxon>Cirlivirales</taxon>
        <taxon>Circoviridae</taxon>
    </lineage>
</organism>
<reference evidence="1" key="1">
    <citation type="journal article" date="2018" name="Frontiers in Marine Science 4">
        <title>Novel ssDNA Viruses Detected in the Virome of Bleached, Habitat-Forming Kelp Ecklonia radiata.</title>
        <authorList>
            <person name="Beattie D.T."/>
            <person name="Lachnit T."/>
            <person name="Dinsdale E.A."/>
            <person name="Thomas T."/>
            <person name="Steinberg P.D."/>
        </authorList>
    </citation>
    <scope>NUCLEOTIDE SEQUENCE</scope>
</reference>